<dbReference type="EMBL" id="KZ805302">
    <property type="protein sequence ID" value="PVI07994.1"/>
    <property type="molecule type" value="Genomic_DNA"/>
</dbReference>
<gene>
    <name evidence="3" type="ORF">DM02DRAFT_494228</name>
</gene>
<dbReference type="OrthoDB" id="48036at2759"/>
<dbReference type="Pfam" id="PF09811">
    <property type="entry name" value="Yae1_N"/>
    <property type="match status" value="1"/>
</dbReference>
<evidence type="ECO:0000313" key="3">
    <source>
        <dbReference type="EMBL" id="PVI07994.1"/>
    </source>
</evidence>
<reference evidence="3 4" key="1">
    <citation type="journal article" date="2018" name="Sci. Rep.">
        <title>Comparative genomics provides insights into the lifestyle and reveals functional heterogeneity of dark septate endophytic fungi.</title>
        <authorList>
            <person name="Knapp D.G."/>
            <person name="Nemeth J.B."/>
            <person name="Barry K."/>
            <person name="Hainaut M."/>
            <person name="Henrissat B."/>
            <person name="Johnson J."/>
            <person name="Kuo A."/>
            <person name="Lim J.H.P."/>
            <person name="Lipzen A."/>
            <person name="Nolan M."/>
            <person name="Ohm R.A."/>
            <person name="Tamas L."/>
            <person name="Grigoriev I.V."/>
            <person name="Spatafora J.W."/>
            <person name="Nagy L.G."/>
            <person name="Kovacs G.M."/>
        </authorList>
    </citation>
    <scope>NUCLEOTIDE SEQUENCE [LARGE SCALE GENOMIC DNA]</scope>
    <source>
        <strain evidence="3 4">DSE2036</strain>
    </source>
</reference>
<dbReference type="AlphaFoldDB" id="A0A2V1EE82"/>
<dbReference type="STRING" id="97972.A0A2V1EE82"/>
<feature type="non-terminal residue" evidence="3">
    <location>
        <position position="1"/>
    </location>
</feature>
<keyword evidence="4" id="KW-1185">Reference proteome</keyword>
<comment type="similarity">
    <text evidence="1">Belongs to the LTO1 family.</text>
</comment>
<proteinExistence type="inferred from homology"/>
<feature type="non-terminal residue" evidence="3">
    <location>
        <position position="170"/>
    </location>
</feature>
<evidence type="ECO:0000259" key="2">
    <source>
        <dbReference type="Pfam" id="PF09811"/>
    </source>
</evidence>
<accession>A0A2V1EE82</accession>
<dbReference type="PANTHER" id="PTHR28532">
    <property type="entry name" value="GEO13458P1"/>
    <property type="match status" value="1"/>
</dbReference>
<protein>
    <recommendedName>
        <fullName evidence="2">Essential protein Yae1 N-terminal domain-containing protein</fullName>
    </recommendedName>
</protein>
<dbReference type="InterPro" id="IPR019191">
    <property type="entry name" value="Essential_protein_Yae1_N"/>
</dbReference>
<dbReference type="InterPro" id="IPR052436">
    <property type="entry name" value="LTO1_adapter"/>
</dbReference>
<feature type="domain" description="Essential protein Yae1 N-terminal" evidence="2">
    <location>
        <begin position="26"/>
        <end position="63"/>
    </location>
</feature>
<evidence type="ECO:0000256" key="1">
    <source>
        <dbReference type="ARBA" id="ARBA00038090"/>
    </source>
</evidence>
<evidence type="ECO:0000313" key="4">
    <source>
        <dbReference type="Proteomes" id="UP000244855"/>
    </source>
</evidence>
<organism evidence="3 4">
    <name type="scientific">Periconia macrospinosa</name>
    <dbReference type="NCBI Taxonomy" id="97972"/>
    <lineage>
        <taxon>Eukaryota</taxon>
        <taxon>Fungi</taxon>
        <taxon>Dikarya</taxon>
        <taxon>Ascomycota</taxon>
        <taxon>Pezizomycotina</taxon>
        <taxon>Dothideomycetes</taxon>
        <taxon>Pleosporomycetidae</taxon>
        <taxon>Pleosporales</taxon>
        <taxon>Massarineae</taxon>
        <taxon>Periconiaceae</taxon>
        <taxon>Periconia</taxon>
    </lineage>
</organism>
<name>A0A2V1EE82_9PLEO</name>
<dbReference type="Proteomes" id="UP000244855">
    <property type="component" value="Unassembled WGS sequence"/>
</dbReference>
<sequence>TTAGPVADDPFDSLLTIEDSLYTSSYDQGARDGARAGRIEGRVFGLEKGFEKFAALGRLHGRAVVWGSRIIPSPVPSSTPSITPTPSEIRVQREPQIQRHLVPLLPPLSLSAQNTRTARLRNNIVTLLHLTDPLTFSTLNTDDAVADYDDRFKRAGAKCKIVQQAIAHTS</sequence>
<dbReference type="PANTHER" id="PTHR28532:SF1">
    <property type="entry name" value="ORAL CANCER OVEREXPRESSED 1"/>
    <property type="match status" value="1"/>
</dbReference>